<accession>A0A7S2VGE8</accession>
<protein>
    <submittedName>
        <fullName evidence="1">Uncharacterized protein</fullName>
    </submittedName>
</protein>
<dbReference type="AlphaFoldDB" id="A0A7S2VGE8"/>
<proteinExistence type="predicted"/>
<sequence>MALGFTPTPFSPAVGASSTMLFNKKYPAGRPNTVQADEDMAMWFEDEKGNAKKALSKPVGGRPVTTYTKQQVEEIEKKGVDPFEKVKAFGKFLMQKPKYGDKWLQ</sequence>
<evidence type="ECO:0000313" key="1">
    <source>
        <dbReference type="EMBL" id="CAD9954962.1"/>
    </source>
</evidence>
<gene>
    <name evidence="1" type="ORF">APAL1065_LOCUS7089</name>
</gene>
<reference evidence="1" key="1">
    <citation type="submission" date="2021-01" db="EMBL/GenBank/DDBJ databases">
        <authorList>
            <person name="Corre E."/>
            <person name="Pelletier E."/>
            <person name="Niang G."/>
            <person name="Scheremetjew M."/>
            <person name="Finn R."/>
            <person name="Kale V."/>
            <person name="Holt S."/>
            <person name="Cochrane G."/>
            <person name="Meng A."/>
            <person name="Brown T."/>
            <person name="Cohen L."/>
        </authorList>
    </citation>
    <scope>NUCLEOTIDE SEQUENCE</scope>
    <source>
        <strain evidence="1">CCMP125</strain>
    </source>
</reference>
<dbReference type="EMBL" id="HBHT01010612">
    <property type="protein sequence ID" value="CAD9954962.1"/>
    <property type="molecule type" value="Transcribed_RNA"/>
</dbReference>
<name>A0A7S2VGE8_9STRA</name>
<organism evidence="1">
    <name type="scientific">Entomoneis paludosa</name>
    <dbReference type="NCBI Taxonomy" id="265537"/>
    <lineage>
        <taxon>Eukaryota</taxon>
        <taxon>Sar</taxon>
        <taxon>Stramenopiles</taxon>
        <taxon>Ochrophyta</taxon>
        <taxon>Bacillariophyta</taxon>
        <taxon>Bacillariophyceae</taxon>
        <taxon>Bacillariophycidae</taxon>
        <taxon>Entomoneidaceae</taxon>
        <taxon>Entomoneis</taxon>
    </lineage>
</organism>